<reference evidence="1" key="1">
    <citation type="submission" date="2014-09" db="EMBL/GenBank/DDBJ databases">
        <authorList>
            <person name="Magalhaes I.L.F."/>
            <person name="Oliveira U."/>
            <person name="Santos F.R."/>
            <person name="Vidigal T.H.D.A."/>
            <person name="Brescovit A.D."/>
            <person name="Santos A.J."/>
        </authorList>
    </citation>
    <scope>NUCLEOTIDE SEQUENCE</scope>
    <source>
        <tissue evidence="1">Shoot tissue taken approximately 20 cm above the soil surface</tissue>
    </source>
</reference>
<sequence>MFRQIMSLLLSLDPIET</sequence>
<name>A0A0A9AHR7_ARUDO</name>
<dbReference type="EMBL" id="GBRH01246671">
    <property type="protein sequence ID" value="JAD51224.1"/>
    <property type="molecule type" value="Transcribed_RNA"/>
</dbReference>
<protein>
    <submittedName>
        <fullName evidence="1">Uncharacterized protein</fullName>
    </submittedName>
</protein>
<organism evidence="1">
    <name type="scientific">Arundo donax</name>
    <name type="common">Giant reed</name>
    <name type="synonym">Donax arundinaceus</name>
    <dbReference type="NCBI Taxonomy" id="35708"/>
    <lineage>
        <taxon>Eukaryota</taxon>
        <taxon>Viridiplantae</taxon>
        <taxon>Streptophyta</taxon>
        <taxon>Embryophyta</taxon>
        <taxon>Tracheophyta</taxon>
        <taxon>Spermatophyta</taxon>
        <taxon>Magnoliopsida</taxon>
        <taxon>Liliopsida</taxon>
        <taxon>Poales</taxon>
        <taxon>Poaceae</taxon>
        <taxon>PACMAD clade</taxon>
        <taxon>Arundinoideae</taxon>
        <taxon>Arundineae</taxon>
        <taxon>Arundo</taxon>
    </lineage>
</organism>
<dbReference type="AlphaFoldDB" id="A0A0A9AHR7"/>
<accession>A0A0A9AHR7</accession>
<proteinExistence type="predicted"/>
<reference evidence="1" key="2">
    <citation type="journal article" date="2015" name="Data Brief">
        <title>Shoot transcriptome of the giant reed, Arundo donax.</title>
        <authorList>
            <person name="Barrero R.A."/>
            <person name="Guerrero F.D."/>
            <person name="Moolhuijzen P."/>
            <person name="Goolsby J.A."/>
            <person name="Tidwell J."/>
            <person name="Bellgard S.E."/>
            <person name="Bellgard M.I."/>
        </authorList>
    </citation>
    <scope>NUCLEOTIDE SEQUENCE</scope>
    <source>
        <tissue evidence="1">Shoot tissue taken approximately 20 cm above the soil surface</tissue>
    </source>
</reference>
<evidence type="ECO:0000313" key="1">
    <source>
        <dbReference type="EMBL" id="JAD51224.1"/>
    </source>
</evidence>